<feature type="domain" description="Protein kinase" evidence="3">
    <location>
        <begin position="127"/>
        <end position="476"/>
    </location>
</feature>
<dbReference type="Proteomes" id="UP000030598">
    <property type="component" value="Unassembled WGS sequence"/>
</dbReference>
<evidence type="ECO:0000256" key="2">
    <source>
        <dbReference type="SAM" id="Phobius"/>
    </source>
</evidence>
<dbReference type="eggNOG" id="COG0661">
    <property type="taxonomic scope" value="Bacteria"/>
</dbReference>
<dbReference type="SUPFAM" id="SSF56112">
    <property type="entry name" value="Protein kinase-like (PK-like)"/>
    <property type="match status" value="1"/>
</dbReference>
<accession>A0A0A1ZFP9</accession>
<dbReference type="RefSeq" id="WP_032524594.1">
    <property type="nucleotide sequence ID" value="NZ_CP138934.1"/>
</dbReference>
<dbReference type="InterPro" id="IPR050154">
    <property type="entry name" value="UbiB_kinase"/>
</dbReference>
<dbReference type="PROSITE" id="PS50011">
    <property type="entry name" value="PROTEIN_KINASE_DOM"/>
    <property type="match status" value="1"/>
</dbReference>
<dbReference type="STRING" id="59925.EU91_1105"/>
<dbReference type="PANTHER" id="PTHR10566:SF128">
    <property type="entry name" value="UBIB DOMAIN CONTAINING KINASE"/>
    <property type="match status" value="1"/>
</dbReference>
<dbReference type="CDD" id="cd05121">
    <property type="entry name" value="ABC1_ADCK3-like"/>
    <property type="match status" value="1"/>
</dbReference>
<keyword evidence="4" id="KW-0830">Ubiquinone</keyword>
<keyword evidence="2" id="KW-1133">Transmembrane helix</keyword>
<dbReference type="AlphaFoldDB" id="A0A0A1ZFP9"/>
<keyword evidence="4" id="KW-0503">Monooxygenase</keyword>
<protein>
    <submittedName>
        <fullName evidence="4">Ubiquinone biosynthesis monooxygenase UbiB</fullName>
    </submittedName>
</protein>
<gene>
    <name evidence="4" type="ORF">EU91_1105</name>
</gene>
<evidence type="ECO:0000313" key="5">
    <source>
        <dbReference type="Proteomes" id="UP000030598"/>
    </source>
</evidence>
<dbReference type="EMBL" id="JNAH01000005">
    <property type="protein sequence ID" value="KGF87376.1"/>
    <property type="molecule type" value="Genomic_DNA"/>
</dbReference>
<keyword evidence="4" id="KW-0560">Oxidoreductase</keyword>
<comment type="caution">
    <text evidence="4">The sequence shown here is derived from an EMBL/GenBank/DDBJ whole genome shotgun (WGS) entry which is preliminary data.</text>
</comment>
<dbReference type="PANTHER" id="PTHR10566">
    <property type="entry name" value="CHAPERONE-ACTIVITY OF BC1 COMPLEX CABC1 -RELATED"/>
    <property type="match status" value="1"/>
</dbReference>
<evidence type="ECO:0000313" key="4">
    <source>
        <dbReference type="EMBL" id="KGF87376.1"/>
    </source>
</evidence>
<dbReference type="InterPro" id="IPR004147">
    <property type="entry name" value="ABC1_dom"/>
</dbReference>
<evidence type="ECO:0000259" key="3">
    <source>
        <dbReference type="PROSITE" id="PS50011"/>
    </source>
</evidence>
<reference evidence="5" key="1">
    <citation type="journal article" date="2014" name="Sci. Data">
        <title>Genomes of diverse isolates of the marine cyanobacterium Prochlorococcus.</title>
        <authorList>
            <person name="Biller S."/>
            <person name="Berube P."/>
            <person name="Thompson J."/>
            <person name="Kelly L."/>
            <person name="Roggensack S."/>
            <person name="Awad L."/>
            <person name="Roache-Johnson K."/>
            <person name="Ding H."/>
            <person name="Giovannoni S.J."/>
            <person name="Moore L.R."/>
            <person name="Chisholm S.W."/>
        </authorList>
    </citation>
    <scope>NUCLEOTIDE SEQUENCE [LARGE SCALE GENOMIC DNA]</scope>
    <source>
        <strain evidence="5">GP2</strain>
    </source>
</reference>
<dbReference type="InterPro" id="IPR000719">
    <property type="entry name" value="Prot_kinase_dom"/>
</dbReference>
<sequence>MVSSYSQYSAKGDLIWLILRPWIFIPRVLYILLTFIFLFLRILFQGNSKNKNVQKNLSKYLFDVITDLGPCFIKLGQALSTRPDLVRQDWLTELTNLQDNLPAFDHKIALKIIEEELGASPNELFDEFPDNPIASASLGQVYKTKTKNNTYVAVKVQRPNLYFLIRRDVVILRFLATFLSPFLPLNIGVGIGEIIDEFGKALFDEIDYEKEGKNALKFANLFKDNPNVFIPKFEEQFSSKRIITTSWIDGVKLRDRALLEENNLVPSSFIKTCVISGLQQLFEYGYFHADPHPGNMFALKGGNADYGNLAYVDFGMMDTITNSDRLTLIKAIVHIINDEYYLLAKDFQKLGFLTKEQDLQKLVEPLKEVLGGSFGAQVGNFNLKNVTDKFSKLMYSYPFRVPSRFALIIRAVVSQEGLALRLDPEFKILKIAYPYIAKKLLTDNSEEILEILLEVVFDKKGRIQVEKVESLLNILFQDSENINSDLIPVANAGLKLIVSNKGSEVRKNLLLSLIRDDKLELTDAKKLLSLIRETFSPLNIAKSAVQNIISPV</sequence>
<dbReference type="GO" id="GO:0004497">
    <property type="term" value="F:monooxygenase activity"/>
    <property type="evidence" value="ECO:0007669"/>
    <property type="project" value="UniProtKB-KW"/>
</dbReference>
<dbReference type="GO" id="GO:0005524">
    <property type="term" value="F:ATP binding"/>
    <property type="evidence" value="ECO:0007669"/>
    <property type="project" value="InterPro"/>
</dbReference>
<dbReference type="OrthoDB" id="438485at2"/>
<dbReference type="Pfam" id="PF03109">
    <property type="entry name" value="ABC1"/>
    <property type="match status" value="1"/>
</dbReference>
<feature type="transmembrane region" description="Helical" evidence="2">
    <location>
        <begin position="24"/>
        <end position="44"/>
    </location>
</feature>
<name>A0A0A1ZFP9_PROMR</name>
<dbReference type="InterPro" id="IPR011009">
    <property type="entry name" value="Kinase-like_dom_sf"/>
</dbReference>
<dbReference type="GO" id="GO:0004672">
    <property type="term" value="F:protein kinase activity"/>
    <property type="evidence" value="ECO:0007669"/>
    <property type="project" value="InterPro"/>
</dbReference>
<keyword evidence="2" id="KW-0472">Membrane</keyword>
<organism evidence="4 5">
    <name type="scientific">Prochlorococcus marinus str. GP2</name>
    <dbReference type="NCBI Taxonomy" id="59925"/>
    <lineage>
        <taxon>Bacteria</taxon>
        <taxon>Bacillati</taxon>
        <taxon>Cyanobacteriota</taxon>
        <taxon>Cyanophyceae</taxon>
        <taxon>Synechococcales</taxon>
        <taxon>Prochlorococcaceae</taxon>
        <taxon>Prochlorococcus</taxon>
    </lineage>
</organism>
<keyword evidence="2" id="KW-0812">Transmembrane</keyword>
<comment type="similarity">
    <text evidence="1">Belongs to the protein kinase superfamily. ADCK protein kinase family.</text>
</comment>
<evidence type="ECO:0000256" key="1">
    <source>
        <dbReference type="ARBA" id="ARBA00009670"/>
    </source>
</evidence>
<proteinExistence type="inferred from homology"/>